<dbReference type="PANTHER" id="PTHR10127:SF862">
    <property type="entry name" value="ZINC METALLOPROTEINASE NAS-27"/>
    <property type="match status" value="1"/>
</dbReference>
<protein>
    <submittedName>
        <fullName evidence="3">Astacin</fullName>
    </submittedName>
</protein>
<evidence type="ECO:0000256" key="1">
    <source>
        <dbReference type="PROSITE-ProRule" id="PRU01211"/>
    </source>
</evidence>
<comment type="caution">
    <text evidence="1">Lacks conserved residue(s) required for the propagation of feature annotation.</text>
</comment>
<dbReference type="PANTHER" id="PTHR10127">
    <property type="entry name" value="DISCOIDIN, CUB, EGF, LAMININ , AND ZINC METALLOPROTEASE DOMAIN CONTAINING"/>
    <property type="match status" value="1"/>
</dbReference>
<evidence type="ECO:0000313" key="3">
    <source>
        <dbReference type="EMBL" id="KIH48728.1"/>
    </source>
</evidence>
<organism evidence="3 4">
    <name type="scientific">Ancylostoma duodenale</name>
    <dbReference type="NCBI Taxonomy" id="51022"/>
    <lineage>
        <taxon>Eukaryota</taxon>
        <taxon>Metazoa</taxon>
        <taxon>Ecdysozoa</taxon>
        <taxon>Nematoda</taxon>
        <taxon>Chromadorea</taxon>
        <taxon>Rhabditida</taxon>
        <taxon>Rhabditina</taxon>
        <taxon>Rhabditomorpha</taxon>
        <taxon>Strongyloidea</taxon>
        <taxon>Ancylostomatidae</taxon>
        <taxon>Ancylostomatinae</taxon>
        <taxon>Ancylostoma</taxon>
    </lineage>
</organism>
<accession>A0A0C2BXM1</accession>
<name>A0A0C2BXM1_9BILA</name>
<sequence length="136" mass="15844">MMQSKLQKEFNDRYPDWAEEDYKVNYEKEYGRELTKKRDHHGVPYDYGSIMHYFTTETNPPLIPTDMNHKRTMGSQFISFTDLLEVNRRHNCNATCFPDDDATVTCEYEGFPNPKNCSDCVCPRGYGGQSCGDKVM</sequence>
<keyword evidence="4" id="KW-1185">Reference proteome</keyword>
<dbReference type="InterPro" id="IPR001506">
    <property type="entry name" value="Peptidase_M12A"/>
</dbReference>
<dbReference type="GO" id="GO:0004222">
    <property type="term" value="F:metalloendopeptidase activity"/>
    <property type="evidence" value="ECO:0007669"/>
    <property type="project" value="InterPro"/>
</dbReference>
<dbReference type="EMBL" id="KN757447">
    <property type="protein sequence ID" value="KIH48728.1"/>
    <property type="molecule type" value="Genomic_DNA"/>
</dbReference>
<dbReference type="Proteomes" id="UP000054047">
    <property type="component" value="Unassembled WGS sequence"/>
</dbReference>
<evidence type="ECO:0000313" key="4">
    <source>
        <dbReference type="Proteomes" id="UP000054047"/>
    </source>
</evidence>
<dbReference type="InterPro" id="IPR024079">
    <property type="entry name" value="MetalloPept_cat_dom_sf"/>
</dbReference>
<dbReference type="Pfam" id="PF01400">
    <property type="entry name" value="Astacin"/>
    <property type="match status" value="1"/>
</dbReference>
<gene>
    <name evidence="3" type="ORF">ANCDUO_21199</name>
</gene>
<feature type="domain" description="Peptidase M12A" evidence="2">
    <location>
        <begin position="1"/>
        <end position="93"/>
    </location>
</feature>
<dbReference type="AlphaFoldDB" id="A0A0C2BXM1"/>
<proteinExistence type="predicted"/>
<dbReference type="PROSITE" id="PS51864">
    <property type="entry name" value="ASTACIN"/>
    <property type="match status" value="1"/>
</dbReference>
<dbReference type="GO" id="GO:0006508">
    <property type="term" value="P:proteolysis"/>
    <property type="evidence" value="ECO:0007669"/>
    <property type="project" value="InterPro"/>
</dbReference>
<dbReference type="Gene3D" id="3.40.390.10">
    <property type="entry name" value="Collagenase (Catalytic Domain)"/>
    <property type="match status" value="1"/>
</dbReference>
<reference evidence="3 4" key="1">
    <citation type="submission" date="2013-12" db="EMBL/GenBank/DDBJ databases">
        <title>Draft genome of the parsitic nematode Ancylostoma duodenale.</title>
        <authorList>
            <person name="Mitreva M."/>
        </authorList>
    </citation>
    <scope>NUCLEOTIDE SEQUENCE [LARGE SCALE GENOMIC DNA]</scope>
    <source>
        <strain evidence="3 4">Zhejiang</strain>
    </source>
</reference>
<dbReference type="OrthoDB" id="5890251at2759"/>
<evidence type="ECO:0000259" key="2">
    <source>
        <dbReference type="PROSITE" id="PS51864"/>
    </source>
</evidence>